<feature type="binding site" evidence="5">
    <location>
        <position position="15"/>
    </location>
    <ligand>
        <name>Mg(2+)</name>
        <dbReference type="ChEBI" id="CHEBI:18420"/>
    </ligand>
</feature>
<dbReference type="InterPro" id="IPR000890">
    <property type="entry name" value="Aliphatic_acid_kin_short-chain"/>
</dbReference>
<keyword evidence="4 5" id="KW-0067">ATP-binding</keyword>
<evidence type="ECO:0000313" key="7">
    <source>
        <dbReference type="Proteomes" id="UP000275078"/>
    </source>
</evidence>
<reference evidence="6 7" key="1">
    <citation type="journal article" date="2018" name="Nat. Ecol. Evol.">
        <title>Pezizomycetes genomes reveal the molecular basis of ectomycorrhizal truffle lifestyle.</title>
        <authorList>
            <person name="Murat C."/>
            <person name="Payen T."/>
            <person name="Noel B."/>
            <person name="Kuo A."/>
            <person name="Morin E."/>
            <person name="Chen J."/>
            <person name="Kohler A."/>
            <person name="Krizsan K."/>
            <person name="Balestrini R."/>
            <person name="Da Silva C."/>
            <person name="Montanini B."/>
            <person name="Hainaut M."/>
            <person name="Levati E."/>
            <person name="Barry K.W."/>
            <person name="Belfiori B."/>
            <person name="Cichocki N."/>
            <person name="Clum A."/>
            <person name="Dockter R.B."/>
            <person name="Fauchery L."/>
            <person name="Guy J."/>
            <person name="Iotti M."/>
            <person name="Le Tacon F."/>
            <person name="Lindquist E.A."/>
            <person name="Lipzen A."/>
            <person name="Malagnac F."/>
            <person name="Mello A."/>
            <person name="Molinier V."/>
            <person name="Miyauchi S."/>
            <person name="Poulain J."/>
            <person name="Riccioni C."/>
            <person name="Rubini A."/>
            <person name="Sitrit Y."/>
            <person name="Splivallo R."/>
            <person name="Traeger S."/>
            <person name="Wang M."/>
            <person name="Zifcakova L."/>
            <person name="Wipf D."/>
            <person name="Zambonelli A."/>
            <person name="Paolocci F."/>
            <person name="Nowrousian M."/>
            <person name="Ottonello S."/>
            <person name="Baldrian P."/>
            <person name="Spatafora J.W."/>
            <person name="Henrissat B."/>
            <person name="Nagy L.G."/>
            <person name="Aury J.M."/>
            <person name="Wincker P."/>
            <person name="Grigoriev I.V."/>
            <person name="Bonfante P."/>
            <person name="Martin F.M."/>
        </authorList>
    </citation>
    <scope>NUCLEOTIDE SEQUENCE [LARGE SCALE GENOMIC DNA]</scope>
    <source>
        <strain evidence="6 7">RN42</strain>
    </source>
</reference>
<keyword evidence="1 5" id="KW-0808">Transferase</keyword>
<sequence length="458" mass="49926">MPSDEQLPHILLGINAGSSSVKFALFTVPREAAPESRNATQILTAEVAGLTSPPAKFTFQSHLTSDSSINFKKKELDEGKINSHEDAFDHFISHLSSTEIPISDSLTKSVSTSDISHIFHRIVHGGPFQSGTHLSKKHIDTLTQLSDLAPLHNAVSLPLVQKTNDFPNPETSNIAFFDTSFHTTLPASSSTYLLSKEHTKNNSIRKYGFHGLSYAYTLHLVSQYLDKPEDKCNIIALHLGSGCSACAIKDGKSIDTSMGLTPLQGLPGATRSGDLDPSAVFHMVSKASNVSYKVAGAEGITVSVAEKVLNKESGWKGVTGESNFAVIVERALKYEKEGKEEDETFKLVLDVVVERIVGYVARYYVRLGGKVDALVFAGGIGEKADVLRKRVVEGVECLGFQIDGEKNEEADVDGDDKVVEIGGGNKDEKRVLVVKTDETYQMARELCSHEKFWNPQDE</sequence>
<dbReference type="InterPro" id="IPR043129">
    <property type="entry name" value="ATPase_NBD"/>
</dbReference>
<dbReference type="GO" id="GO:0005524">
    <property type="term" value="F:ATP binding"/>
    <property type="evidence" value="ECO:0007669"/>
    <property type="project" value="UniProtKB-KW"/>
</dbReference>
<comment type="similarity">
    <text evidence="5">Belongs to the acetokinase family.</text>
</comment>
<protein>
    <recommendedName>
        <fullName evidence="5">Probable acetate kinase</fullName>
        <ecNumber evidence="5">2.7.2.1</ecNumber>
    </recommendedName>
    <alternativeName>
        <fullName evidence="5">Acetokinase</fullName>
    </alternativeName>
</protein>
<dbReference type="InterPro" id="IPR004372">
    <property type="entry name" value="Ac/propionate_kinase"/>
</dbReference>
<feature type="site" description="Transition state stabilizer" evidence="5">
    <location>
        <position position="271"/>
    </location>
</feature>
<keyword evidence="7" id="KW-1185">Reference proteome</keyword>
<feature type="binding site" evidence="5">
    <location>
        <begin position="238"/>
        <end position="242"/>
    </location>
    <ligand>
        <name>ATP</name>
        <dbReference type="ChEBI" id="CHEBI:30616"/>
    </ligand>
</feature>
<comment type="caution">
    <text evidence="5">Lacks conserved residue(s) required for the propagation of feature annotation.</text>
</comment>
<dbReference type="PRINTS" id="PR00471">
    <property type="entry name" value="ACETATEKNASE"/>
</dbReference>
<keyword evidence="3 5" id="KW-0418">Kinase</keyword>
<keyword evidence="5" id="KW-0460">Magnesium</keyword>
<dbReference type="GO" id="GO:0006085">
    <property type="term" value="P:acetyl-CoA biosynthetic process"/>
    <property type="evidence" value="ECO:0007669"/>
    <property type="project" value="UniProtKB-UniRule"/>
</dbReference>
<dbReference type="UniPathway" id="UPA00340">
    <property type="reaction ID" value="UER00458"/>
</dbReference>
<evidence type="ECO:0000256" key="2">
    <source>
        <dbReference type="ARBA" id="ARBA00022741"/>
    </source>
</evidence>
<name>A0A3N4I9P2_ASCIM</name>
<dbReference type="AlphaFoldDB" id="A0A3N4I9P2"/>
<feature type="binding site" evidence="5">
    <location>
        <position position="438"/>
    </location>
    <ligand>
        <name>Mg(2+)</name>
        <dbReference type="ChEBI" id="CHEBI:18420"/>
    </ligand>
</feature>
<dbReference type="Proteomes" id="UP000275078">
    <property type="component" value="Unassembled WGS sequence"/>
</dbReference>
<dbReference type="GO" id="GO:0008776">
    <property type="term" value="F:acetate kinase activity"/>
    <property type="evidence" value="ECO:0007669"/>
    <property type="project" value="UniProtKB-UniRule"/>
</dbReference>
<dbReference type="GO" id="GO:0000287">
    <property type="term" value="F:magnesium ion binding"/>
    <property type="evidence" value="ECO:0007669"/>
    <property type="project" value="UniProtKB-UniRule"/>
</dbReference>
<comment type="pathway">
    <text evidence="5">Metabolic intermediate biosynthesis; acetyl-CoA biosynthesis; acetyl-CoA from acetate: step 1/2.</text>
</comment>
<evidence type="ECO:0000313" key="6">
    <source>
        <dbReference type="EMBL" id="RPA82803.1"/>
    </source>
</evidence>
<dbReference type="SUPFAM" id="SSF53067">
    <property type="entry name" value="Actin-like ATPase domain"/>
    <property type="match status" value="2"/>
</dbReference>
<dbReference type="PANTHER" id="PTHR21060">
    <property type="entry name" value="ACETATE KINASE"/>
    <property type="match status" value="1"/>
</dbReference>
<dbReference type="HAMAP" id="MF_00020">
    <property type="entry name" value="Acetate_kinase"/>
    <property type="match status" value="1"/>
</dbReference>
<feature type="site" description="Transition state stabilizer" evidence="5">
    <location>
        <position position="210"/>
    </location>
</feature>
<keyword evidence="2 5" id="KW-0547">Nucleotide-binding</keyword>
<evidence type="ECO:0000256" key="4">
    <source>
        <dbReference type="ARBA" id="ARBA00022840"/>
    </source>
</evidence>
<dbReference type="InterPro" id="IPR023865">
    <property type="entry name" value="Aliphatic_acid_kinase_CS"/>
</dbReference>
<dbReference type="Gene3D" id="3.30.420.40">
    <property type="match status" value="2"/>
</dbReference>
<evidence type="ECO:0000256" key="3">
    <source>
        <dbReference type="ARBA" id="ARBA00022777"/>
    </source>
</evidence>
<dbReference type="GO" id="GO:0006083">
    <property type="term" value="P:acetate metabolic process"/>
    <property type="evidence" value="ECO:0007669"/>
    <property type="project" value="TreeGrafter"/>
</dbReference>
<gene>
    <name evidence="6" type="ORF">BJ508DRAFT_224649</name>
</gene>
<dbReference type="PANTHER" id="PTHR21060:SF15">
    <property type="entry name" value="ACETATE KINASE-RELATED"/>
    <property type="match status" value="1"/>
</dbReference>
<feature type="binding site" evidence="5">
    <location>
        <position position="121"/>
    </location>
    <ligand>
        <name>substrate</name>
    </ligand>
</feature>
<dbReference type="STRING" id="1160509.A0A3N4I9P2"/>
<accession>A0A3N4I9P2</accession>
<dbReference type="Pfam" id="PF00871">
    <property type="entry name" value="Acetate_kinase"/>
    <property type="match status" value="1"/>
</dbReference>
<comment type="cofactor">
    <cofactor evidence="5">
        <name>Mg(2+)</name>
        <dbReference type="ChEBI" id="CHEBI:18420"/>
    </cofactor>
</comment>
<dbReference type="EC" id="2.7.2.1" evidence="5"/>
<keyword evidence="5" id="KW-0479">Metal-binding</keyword>
<organism evidence="6 7">
    <name type="scientific">Ascobolus immersus RN42</name>
    <dbReference type="NCBI Taxonomy" id="1160509"/>
    <lineage>
        <taxon>Eukaryota</taxon>
        <taxon>Fungi</taxon>
        <taxon>Dikarya</taxon>
        <taxon>Ascomycota</taxon>
        <taxon>Pezizomycotina</taxon>
        <taxon>Pezizomycetes</taxon>
        <taxon>Pezizales</taxon>
        <taxon>Ascobolaceae</taxon>
        <taxon>Ascobolus</taxon>
    </lineage>
</organism>
<feature type="active site" description="Proton donor/acceptor" evidence="5">
    <location>
        <position position="178"/>
    </location>
</feature>
<dbReference type="PROSITE" id="PS01075">
    <property type="entry name" value="ACETATE_KINASE_1"/>
    <property type="match status" value="1"/>
</dbReference>
<dbReference type="PROSITE" id="PS01076">
    <property type="entry name" value="ACETATE_KINASE_2"/>
    <property type="match status" value="1"/>
</dbReference>
<dbReference type="OrthoDB" id="67445at2759"/>
<evidence type="ECO:0000256" key="5">
    <source>
        <dbReference type="HAMAP-Rule" id="MF_03131"/>
    </source>
</evidence>
<comment type="catalytic activity">
    <reaction evidence="5">
        <text>acetate + ATP = acetyl phosphate + ADP</text>
        <dbReference type="Rhea" id="RHEA:11352"/>
        <dbReference type="ChEBI" id="CHEBI:22191"/>
        <dbReference type="ChEBI" id="CHEBI:30089"/>
        <dbReference type="ChEBI" id="CHEBI:30616"/>
        <dbReference type="ChEBI" id="CHEBI:456216"/>
        <dbReference type="EC" id="2.7.2.1"/>
    </reaction>
</comment>
<proteinExistence type="inferred from homology"/>
<feature type="binding site" evidence="5">
    <location>
        <position position="22"/>
    </location>
    <ligand>
        <name>ATP</name>
        <dbReference type="ChEBI" id="CHEBI:30616"/>
    </ligand>
</feature>
<evidence type="ECO:0000256" key="1">
    <source>
        <dbReference type="ARBA" id="ARBA00022679"/>
    </source>
</evidence>
<dbReference type="NCBIfam" id="TIGR00016">
    <property type="entry name" value="ackA"/>
    <property type="match status" value="1"/>
</dbReference>
<dbReference type="EMBL" id="ML119669">
    <property type="protein sequence ID" value="RPA82803.1"/>
    <property type="molecule type" value="Genomic_DNA"/>
</dbReference>